<dbReference type="PANTHER" id="PTHR35280">
    <property type="entry name" value="F17L21.9"/>
    <property type="match status" value="1"/>
</dbReference>
<evidence type="ECO:0000313" key="3">
    <source>
        <dbReference type="RefSeq" id="XP_039123391.1"/>
    </source>
</evidence>
<gene>
    <name evidence="3" type="primary">LOC120260011</name>
</gene>
<keyword evidence="1" id="KW-0812">Transmembrane</keyword>
<keyword evidence="1" id="KW-1133">Transmembrane helix</keyword>
<dbReference type="PANTHER" id="PTHR35280:SF1">
    <property type="entry name" value="F17L21.9"/>
    <property type="match status" value="1"/>
</dbReference>
<proteinExistence type="predicted"/>
<dbReference type="AlphaFoldDB" id="A0AB40B9Q3"/>
<dbReference type="RefSeq" id="XP_039123391.1">
    <property type="nucleotide sequence ID" value="XM_039267457.1"/>
</dbReference>
<keyword evidence="1" id="KW-0472">Membrane</keyword>
<feature type="transmembrane region" description="Helical" evidence="1">
    <location>
        <begin position="100"/>
        <end position="118"/>
    </location>
</feature>
<evidence type="ECO:0000256" key="1">
    <source>
        <dbReference type="SAM" id="Phobius"/>
    </source>
</evidence>
<keyword evidence="2" id="KW-1185">Reference proteome</keyword>
<sequence length="188" mass="21273">MEKKDVDNHNNNNKVELEVVHIAIQQLLDERKKNKKELVEDEDEDEDEDKLLSKLLTQVELLEKDHKNGDKEETSRNSVENDVRIDEVVKEIKGVKRQNMITHCLLSVLIIATAFWQLSEVSILLAVKEKLSNPVKAIGDLFKGVLKGQNNKLLTEPPPMPPQLPHVNIPALSLNNNAGHRDGDIISD</sequence>
<accession>A0AB40B9Q3</accession>
<name>A0AB40B9Q3_DIOCR</name>
<dbReference type="GeneID" id="120260011"/>
<organism evidence="2 3">
    <name type="scientific">Dioscorea cayennensis subsp. rotundata</name>
    <name type="common">White Guinea yam</name>
    <name type="synonym">Dioscorea rotundata</name>
    <dbReference type="NCBI Taxonomy" id="55577"/>
    <lineage>
        <taxon>Eukaryota</taxon>
        <taxon>Viridiplantae</taxon>
        <taxon>Streptophyta</taxon>
        <taxon>Embryophyta</taxon>
        <taxon>Tracheophyta</taxon>
        <taxon>Spermatophyta</taxon>
        <taxon>Magnoliopsida</taxon>
        <taxon>Liliopsida</taxon>
        <taxon>Dioscoreales</taxon>
        <taxon>Dioscoreaceae</taxon>
        <taxon>Dioscorea</taxon>
    </lineage>
</organism>
<evidence type="ECO:0000313" key="2">
    <source>
        <dbReference type="Proteomes" id="UP001515500"/>
    </source>
</evidence>
<dbReference type="Proteomes" id="UP001515500">
    <property type="component" value="Chromosome 5"/>
</dbReference>
<reference evidence="3" key="1">
    <citation type="submission" date="2025-08" db="UniProtKB">
        <authorList>
            <consortium name="RefSeq"/>
        </authorList>
    </citation>
    <scope>IDENTIFICATION</scope>
</reference>
<protein>
    <submittedName>
        <fullName evidence="3">Uncharacterized protein LOC120260011</fullName>
    </submittedName>
</protein>